<name>A0A6A6TR18_9PLEO</name>
<evidence type="ECO:0000256" key="1">
    <source>
        <dbReference type="RuleBase" id="RU361183"/>
    </source>
</evidence>
<evidence type="ECO:0000313" key="3">
    <source>
        <dbReference type="EMBL" id="KAF2661064.1"/>
    </source>
</evidence>
<dbReference type="GO" id="GO:0006508">
    <property type="term" value="P:proteolysis"/>
    <property type="evidence" value="ECO:0007669"/>
    <property type="project" value="UniProtKB-KW"/>
</dbReference>
<comment type="cofactor">
    <cofactor evidence="1">
        <name>Zn(2+)</name>
        <dbReference type="ChEBI" id="CHEBI:29105"/>
    </cofactor>
    <text evidence="1">Binds 1 zinc ion per subunit.</text>
</comment>
<dbReference type="OrthoDB" id="291007at2759"/>
<dbReference type="Proteomes" id="UP000799324">
    <property type="component" value="Unassembled WGS sequence"/>
</dbReference>
<dbReference type="GO" id="GO:0046872">
    <property type="term" value="F:metal ion binding"/>
    <property type="evidence" value="ECO:0007669"/>
    <property type="project" value="UniProtKB-KW"/>
</dbReference>
<reference evidence="3" key="1">
    <citation type="journal article" date="2020" name="Stud. Mycol.">
        <title>101 Dothideomycetes genomes: a test case for predicting lifestyles and emergence of pathogens.</title>
        <authorList>
            <person name="Haridas S."/>
            <person name="Albert R."/>
            <person name="Binder M."/>
            <person name="Bloem J."/>
            <person name="Labutti K."/>
            <person name="Salamov A."/>
            <person name="Andreopoulos B."/>
            <person name="Baker S."/>
            <person name="Barry K."/>
            <person name="Bills G."/>
            <person name="Bluhm B."/>
            <person name="Cannon C."/>
            <person name="Castanera R."/>
            <person name="Culley D."/>
            <person name="Daum C."/>
            <person name="Ezra D."/>
            <person name="Gonzalez J."/>
            <person name="Henrissat B."/>
            <person name="Kuo A."/>
            <person name="Liang C."/>
            <person name="Lipzen A."/>
            <person name="Lutzoni F."/>
            <person name="Magnuson J."/>
            <person name="Mondo S."/>
            <person name="Nolan M."/>
            <person name="Ohm R."/>
            <person name="Pangilinan J."/>
            <person name="Park H.-J."/>
            <person name="Ramirez L."/>
            <person name="Alfaro M."/>
            <person name="Sun H."/>
            <person name="Tritt A."/>
            <person name="Yoshinaga Y."/>
            <person name="Zwiers L.-H."/>
            <person name="Turgeon B."/>
            <person name="Goodwin S."/>
            <person name="Spatafora J."/>
            <person name="Crous P."/>
            <person name="Grigoriev I."/>
        </authorList>
    </citation>
    <scope>NUCLEOTIDE SEQUENCE</scope>
    <source>
        <strain evidence="3">CBS 122681</strain>
    </source>
</reference>
<accession>A0A6A6TR18</accession>
<dbReference type="PANTHER" id="PTHR10127:SF850">
    <property type="entry name" value="METALLOENDOPEPTIDASE"/>
    <property type="match status" value="1"/>
</dbReference>
<keyword evidence="4" id="KW-1185">Reference proteome</keyword>
<keyword evidence="1" id="KW-0645">Protease</keyword>
<dbReference type="Pfam" id="PF01400">
    <property type="entry name" value="Astacin"/>
    <property type="match status" value="1"/>
</dbReference>
<dbReference type="PRINTS" id="PR00480">
    <property type="entry name" value="ASTACIN"/>
</dbReference>
<dbReference type="AlphaFoldDB" id="A0A6A6TR18"/>
<dbReference type="EC" id="3.4.24.-" evidence="1"/>
<protein>
    <recommendedName>
        <fullName evidence="1">Metalloendopeptidase</fullName>
        <ecNumber evidence="1">3.4.24.-</ecNumber>
    </recommendedName>
</protein>
<dbReference type="GO" id="GO:0004222">
    <property type="term" value="F:metalloendopeptidase activity"/>
    <property type="evidence" value="ECO:0007669"/>
    <property type="project" value="UniProtKB-UniRule"/>
</dbReference>
<proteinExistence type="predicted"/>
<dbReference type="EMBL" id="MU004296">
    <property type="protein sequence ID" value="KAF2661064.1"/>
    <property type="molecule type" value="Genomic_DNA"/>
</dbReference>
<keyword evidence="1" id="KW-0378">Hydrolase</keyword>
<dbReference type="PANTHER" id="PTHR10127">
    <property type="entry name" value="DISCOIDIN, CUB, EGF, LAMININ , AND ZINC METALLOPROTEASE DOMAIN CONTAINING"/>
    <property type="match status" value="1"/>
</dbReference>
<gene>
    <name evidence="3" type="ORF">K491DRAFT_711314</name>
</gene>
<feature type="signal peptide" evidence="1">
    <location>
        <begin position="1"/>
        <end position="18"/>
    </location>
</feature>
<keyword evidence="1" id="KW-0862">Zinc</keyword>
<feature type="chain" id="PRO_5033105201" description="Metalloendopeptidase" evidence="1">
    <location>
        <begin position="19"/>
        <end position="358"/>
    </location>
</feature>
<keyword evidence="1" id="KW-0732">Signal</keyword>
<keyword evidence="1" id="KW-0479">Metal-binding</keyword>
<dbReference type="Gene3D" id="3.40.390.10">
    <property type="entry name" value="Collagenase (Catalytic Domain)"/>
    <property type="match status" value="1"/>
</dbReference>
<organism evidence="3 4">
    <name type="scientific">Lophiostoma macrostomum CBS 122681</name>
    <dbReference type="NCBI Taxonomy" id="1314788"/>
    <lineage>
        <taxon>Eukaryota</taxon>
        <taxon>Fungi</taxon>
        <taxon>Dikarya</taxon>
        <taxon>Ascomycota</taxon>
        <taxon>Pezizomycotina</taxon>
        <taxon>Dothideomycetes</taxon>
        <taxon>Pleosporomycetidae</taxon>
        <taxon>Pleosporales</taxon>
        <taxon>Lophiostomataceae</taxon>
        <taxon>Lophiostoma</taxon>
    </lineage>
</organism>
<evidence type="ECO:0000313" key="4">
    <source>
        <dbReference type="Proteomes" id="UP000799324"/>
    </source>
</evidence>
<feature type="domain" description="Peptidase M12A" evidence="2">
    <location>
        <begin position="182"/>
        <end position="212"/>
    </location>
</feature>
<sequence>MKLCSVLLLAGIATSVNAFCNSTLPSAVNASACDSGTCGAADVFGGKDVPIVWPRVSNNKVAIRYCFYDTDTDKRLRSLVRGAMDVWMGALGERKKDNGHAIEFYEHTDKDNKPYHCVDESNPSRPWNTNLQTDTVAILWRGADGINPQPVPASSATLGCLKKPNPFVLNLVVGTSHTLWEITHELGHVLGMVHEHQRADRDLFIKYNCDKVFGFDAAWQKASADGISKDRLCNDAQVATYYGFWAGVQFIRGFIGVLKWEVVGSGAYDIESIMHYASDAGVADQTRCNANHPDEPAMCVMAFWKNPSKHDAGWETRFRQNPISQRDVAWVKKVYPWDGTFSWSGQNQDLIQFGDVAK</sequence>
<dbReference type="InterPro" id="IPR001506">
    <property type="entry name" value="Peptidase_M12A"/>
</dbReference>
<evidence type="ECO:0000259" key="2">
    <source>
        <dbReference type="Pfam" id="PF01400"/>
    </source>
</evidence>
<keyword evidence="1" id="KW-0482">Metalloprotease</keyword>
<dbReference type="SUPFAM" id="SSF55486">
    <property type="entry name" value="Metalloproteases ('zincins'), catalytic domain"/>
    <property type="match status" value="1"/>
</dbReference>
<dbReference type="InterPro" id="IPR024079">
    <property type="entry name" value="MetalloPept_cat_dom_sf"/>
</dbReference>